<feature type="compositionally biased region" description="Low complexity" evidence="1">
    <location>
        <begin position="323"/>
        <end position="358"/>
    </location>
</feature>
<keyword evidence="3" id="KW-1185">Reference proteome</keyword>
<dbReference type="EMBL" id="SSOP01000017">
    <property type="protein sequence ID" value="KAB5594734.1"/>
    <property type="molecule type" value="Genomic_DNA"/>
</dbReference>
<feature type="region of interest" description="Disordered" evidence="1">
    <location>
        <begin position="725"/>
        <end position="747"/>
    </location>
</feature>
<accession>A0A5N5QSR6</accession>
<feature type="compositionally biased region" description="Basic and acidic residues" evidence="1">
    <location>
        <begin position="238"/>
        <end position="247"/>
    </location>
</feature>
<proteinExistence type="predicted"/>
<reference evidence="2 3" key="1">
    <citation type="journal article" date="2019" name="Fungal Biol. Biotechnol.">
        <title>Draft genome sequence of fastidious pathogen Ceratobasidium theobromae, which causes vascular-streak dieback in Theobroma cacao.</title>
        <authorList>
            <person name="Ali S.S."/>
            <person name="Asman A."/>
            <person name="Shao J."/>
            <person name="Firmansyah A.P."/>
            <person name="Susilo A.W."/>
            <person name="Rosmana A."/>
            <person name="McMahon P."/>
            <person name="Junaid M."/>
            <person name="Guest D."/>
            <person name="Kheng T.Y."/>
            <person name="Meinhardt L.W."/>
            <person name="Bailey B.A."/>
        </authorList>
    </citation>
    <scope>NUCLEOTIDE SEQUENCE [LARGE SCALE GENOMIC DNA]</scope>
    <source>
        <strain evidence="2 3">CT2</strain>
    </source>
</reference>
<feature type="compositionally biased region" description="Basic and acidic residues" evidence="1">
    <location>
        <begin position="882"/>
        <end position="892"/>
    </location>
</feature>
<feature type="compositionally biased region" description="Polar residues" evidence="1">
    <location>
        <begin position="121"/>
        <end position="133"/>
    </location>
</feature>
<protein>
    <submittedName>
        <fullName evidence="2">Uncharacterized protein</fullName>
    </submittedName>
</protein>
<evidence type="ECO:0000313" key="2">
    <source>
        <dbReference type="EMBL" id="KAB5594734.1"/>
    </source>
</evidence>
<comment type="caution">
    <text evidence="2">The sequence shown here is derived from an EMBL/GenBank/DDBJ whole genome shotgun (WGS) entry which is preliminary data.</text>
</comment>
<dbReference type="AlphaFoldDB" id="A0A5N5QSR6"/>
<feature type="region of interest" description="Disordered" evidence="1">
    <location>
        <begin position="859"/>
        <end position="892"/>
    </location>
</feature>
<organism evidence="2 3">
    <name type="scientific">Ceratobasidium theobromae</name>
    <dbReference type="NCBI Taxonomy" id="1582974"/>
    <lineage>
        <taxon>Eukaryota</taxon>
        <taxon>Fungi</taxon>
        <taxon>Dikarya</taxon>
        <taxon>Basidiomycota</taxon>
        <taxon>Agaricomycotina</taxon>
        <taxon>Agaricomycetes</taxon>
        <taxon>Cantharellales</taxon>
        <taxon>Ceratobasidiaceae</taxon>
        <taxon>Ceratobasidium</taxon>
    </lineage>
</organism>
<sequence>MAFIMEIGRVFEGRGAAASCGIDATCVEWADRSRIADPGDSNGIDGVASRRACAGHVLQHSRDNGSVGGDKGGKRKCGEIGPVFVHIDKTRCAIQITMTDSRTDGFAGRLKSLRNPARAFTMTSPPRASTPPVTRTGRESPAPPSRRASLLTPFRSRSNTATAAPSADELGVKPKGDDKDTKGGDKGDKGGDKDTKGGDKDGKDGKDGHVRALSGSTVSTESMPMTPPPPPEPIAIPKAEDPTDSPHDGASIASSRSPGRLRRQVSNLSRHSLSGSIRRLSLLGPSPPQVEAVTVPAMGEIQLSRSASMDSLRRHADQPPAEPEAQQVPQPAPAEPEAQPAQVSEPVQPVQPVQPEAQLAEPVALKEPTPAPSAKEPTPAPSKAPSTVDSPRDSKPAEPHTPAKGHSRNASASSLPKSPAPDKPEPKRRSTLANWARKSLDRKPSASASTPRPPSRGAVDSGAESESESIKERERRWGTGLPVPNPPTPQKSEDNIKRRFSIGRRSGEASHAKTPSEALSEPEKEKDKDKKPNWASKMLRVGKKKDKPEGTSTPPDASTTDVTTEPAPEPAPEPLPALAIPQHVPLENRPLSAIVESPVMPLNAQGIWGSETSPLAAASPLGATVVTAAESPVNVQGPDFQTEPGTESANPIVAEPEAAVATEPEPAVEAPVAEQPKAIEPVAEPSTLAGEVEANVDASATDALLTPNSPASPPCDLNAQREIARARSPRHPSVGPSGVNRSRASPAPSIIGVKRKQPDEPDAVGKARVRYLPDWAVSPAIQLAVTLSLVLPRRRRDVANPANRKRGWWPLRRGPRTELRYNAIRGVNEEVPIVSKTWAVPAVVRTTAKVVTAPARRGDIEWGPVNEDDNVELPPRPASPDPLERDLERGSS</sequence>
<feature type="compositionally biased region" description="Basic and acidic residues" evidence="1">
    <location>
        <begin position="170"/>
        <end position="210"/>
    </location>
</feature>
<evidence type="ECO:0000256" key="1">
    <source>
        <dbReference type="SAM" id="MobiDB-lite"/>
    </source>
</evidence>
<feature type="compositionally biased region" description="Basic and acidic residues" evidence="1">
    <location>
        <begin position="468"/>
        <end position="477"/>
    </location>
</feature>
<feature type="region of interest" description="Disordered" evidence="1">
    <location>
        <begin position="115"/>
        <end position="583"/>
    </location>
</feature>
<name>A0A5N5QSR6_9AGAM</name>
<gene>
    <name evidence="2" type="ORF">CTheo_1881</name>
</gene>
<feature type="compositionally biased region" description="Pro residues" evidence="1">
    <location>
        <begin position="225"/>
        <end position="234"/>
    </location>
</feature>
<feature type="compositionally biased region" description="Polar residues" evidence="1">
    <location>
        <begin position="550"/>
        <end position="563"/>
    </location>
</feature>
<dbReference type="Proteomes" id="UP000383932">
    <property type="component" value="Unassembled WGS sequence"/>
</dbReference>
<feature type="compositionally biased region" description="Basic and acidic residues" evidence="1">
    <location>
        <begin position="521"/>
        <end position="532"/>
    </location>
</feature>
<dbReference type="OrthoDB" id="3238512at2759"/>
<feature type="compositionally biased region" description="Low complexity" evidence="1">
    <location>
        <begin position="268"/>
        <end position="284"/>
    </location>
</feature>
<evidence type="ECO:0000313" key="3">
    <source>
        <dbReference type="Proteomes" id="UP000383932"/>
    </source>
</evidence>